<reference evidence="3 4" key="1">
    <citation type="submission" date="2017-09" db="EMBL/GenBank/DDBJ databases">
        <title>Whole genomes of Flavobacteriaceae.</title>
        <authorList>
            <person name="Stine C."/>
            <person name="Li C."/>
            <person name="Tadesse D."/>
        </authorList>
    </citation>
    <scope>NUCLEOTIDE SEQUENCE [LARGE SCALE GENOMIC DNA]</scope>
    <source>
        <strain evidence="3 4">ATCC 35036</strain>
    </source>
</reference>
<dbReference type="OrthoDB" id="975117at2"/>
<proteinExistence type="predicted"/>
<evidence type="ECO:0000259" key="2">
    <source>
        <dbReference type="Pfam" id="PF14292"/>
    </source>
</evidence>
<sequence length="369" mass="38954">MKNIFKTSFFALLLVLLGACTNDTEPVATANGGLKLLAPSSGSSFVLSPANASAVVTTLVWDYADNGVQSASTYTVEIAKTGTNFASIISGGTTSNRFLAYTVEQLNGFLAPNVFTPYVQASIDVRIKSTLGTTANAITQYSNVITLKVTPYSTALPKIGVPGNHQGWAPTNASTLPLMASSGYGKTNYEGYMNLNGEFKFLSPKPDGTFDWGTTDWGDDGSFSGILKEVNESNCNTTAGYYLVKANTAATGAGALQYSVTPITTWGVIGDATPGGWNSSSALTYNSTTKKWSATVALVGGKQLKFRANNSWDINLGKFDAGQTGDNFAGENLTYNAASNLDGPATSGNYLITLDLSNPRDYKYTITLQ</sequence>
<dbReference type="EMBL" id="PCMW01000023">
    <property type="protein sequence ID" value="PDS25792.1"/>
    <property type="molecule type" value="Genomic_DNA"/>
</dbReference>
<dbReference type="RefSeq" id="WP_097553605.1">
    <property type="nucleotide sequence ID" value="NZ_PCMW01000023.1"/>
</dbReference>
<evidence type="ECO:0000313" key="4">
    <source>
        <dbReference type="Proteomes" id="UP000220828"/>
    </source>
</evidence>
<dbReference type="CDD" id="cd12956">
    <property type="entry name" value="CBM_SusE-F_like"/>
    <property type="match status" value="1"/>
</dbReference>
<accession>A0A2H3KDE1</accession>
<dbReference type="Gene3D" id="2.60.40.3620">
    <property type="match status" value="2"/>
</dbReference>
<evidence type="ECO:0000256" key="1">
    <source>
        <dbReference type="SAM" id="SignalP"/>
    </source>
</evidence>
<gene>
    <name evidence="3" type="ORF">B0A77_03925</name>
</gene>
<dbReference type="InterPro" id="IPR025970">
    <property type="entry name" value="SusE"/>
</dbReference>
<dbReference type="Proteomes" id="UP000220828">
    <property type="component" value="Unassembled WGS sequence"/>
</dbReference>
<dbReference type="PROSITE" id="PS51257">
    <property type="entry name" value="PROKAR_LIPOPROTEIN"/>
    <property type="match status" value="1"/>
</dbReference>
<organism evidence="3 4">
    <name type="scientific">Flavobacterium branchiophilum</name>
    <dbReference type="NCBI Taxonomy" id="55197"/>
    <lineage>
        <taxon>Bacteria</taxon>
        <taxon>Pseudomonadati</taxon>
        <taxon>Bacteroidota</taxon>
        <taxon>Flavobacteriia</taxon>
        <taxon>Flavobacteriales</taxon>
        <taxon>Flavobacteriaceae</taxon>
        <taxon>Flavobacterium</taxon>
    </lineage>
</organism>
<keyword evidence="1" id="KW-0732">Signal</keyword>
<evidence type="ECO:0000313" key="3">
    <source>
        <dbReference type="EMBL" id="PDS25792.1"/>
    </source>
</evidence>
<feature type="domain" description="SusE outer membrane protein" evidence="2">
    <location>
        <begin position="23"/>
        <end position="128"/>
    </location>
</feature>
<feature type="signal peptide" evidence="1">
    <location>
        <begin position="1"/>
        <end position="21"/>
    </location>
</feature>
<protein>
    <submittedName>
        <fullName evidence="3">DUF5116 domain-containing protein</fullName>
    </submittedName>
</protein>
<comment type="caution">
    <text evidence="3">The sequence shown here is derived from an EMBL/GenBank/DDBJ whole genome shotgun (WGS) entry which is preliminary data.</text>
</comment>
<dbReference type="AlphaFoldDB" id="A0A2H3KDE1"/>
<feature type="chain" id="PRO_5013621901" evidence="1">
    <location>
        <begin position="22"/>
        <end position="369"/>
    </location>
</feature>
<dbReference type="Pfam" id="PF14292">
    <property type="entry name" value="SusE"/>
    <property type="match status" value="1"/>
</dbReference>
<name>A0A2H3KDE1_9FLAO</name>